<organism evidence="1 2">
    <name type="scientific">Candidatus Daviesbacteria bacterium RIFCSPLOWO2_01_FULL_39_12</name>
    <dbReference type="NCBI Taxonomy" id="1797785"/>
    <lineage>
        <taxon>Bacteria</taxon>
        <taxon>Candidatus Daviesiibacteriota</taxon>
    </lineage>
</organism>
<comment type="caution">
    <text evidence="1">The sequence shown here is derived from an EMBL/GenBank/DDBJ whole genome shotgun (WGS) entry which is preliminary data.</text>
</comment>
<sequence>MEHFTTSKYGLTMIWDLYYFVVTKYHEHPDGQQLEEDENIELNWVSFEKAKRMCLNGSIREDRSAAVLMRFLSQES</sequence>
<protein>
    <recommendedName>
        <fullName evidence="3">Nudix hydrolase domain-containing protein</fullName>
    </recommendedName>
</protein>
<evidence type="ECO:0000313" key="1">
    <source>
        <dbReference type="EMBL" id="OGE43865.1"/>
    </source>
</evidence>
<accession>A0A1F5KSR2</accession>
<dbReference type="Gene3D" id="3.90.79.10">
    <property type="entry name" value="Nucleoside Triphosphate Pyrophosphohydrolase"/>
    <property type="match status" value="1"/>
</dbReference>
<name>A0A1F5KSR2_9BACT</name>
<dbReference type="AlphaFoldDB" id="A0A1F5KSR2"/>
<dbReference type="InterPro" id="IPR015797">
    <property type="entry name" value="NUDIX_hydrolase-like_dom_sf"/>
</dbReference>
<evidence type="ECO:0008006" key="3">
    <source>
        <dbReference type="Google" id="ProtNLM"/>
    </source>
</evidence>
<evidence type="ECO:0000313" key="2">
    <source>
        <dbReference type="Proteomes" id="UP000178565"/>
    </source>
</evidence>
<gene>
    <name evidence="1" type="ORF">A3B45_02435</name>
</gene>
<proteinExistence type="predicted"/>
<dbReference type="Proteomes" id="UP000178565">
    <property type="component" value="Unassembled WGS sequence"/>
</dbReference>
<dbReference type="STRING" id="1797785.A3B45_02435"/>
<dbReference type="EMBL" id="MFDM01000011">
    <property type="protein sequence ID" value="OGE43865.1"/>
    <property type="molecule type" value="Genomic_DNA"/>
</dbReference>
<dbReference type="SUPFAM" id="SSF55811">
    <property type="entry name" value="Nudix"/>
    <property type="match status" value="1"/>
</dbReference>
<reference evidence="1 2" key="1">
    <citation type="journal article" date="2016" name="Nat. Commun.">
        <title>Thousands of microbial genomes shed light on interconnected biogeochemical processes in an aquifer system.</title>
        <authorList>
            <person name="Anantharaman K."/>
            <person name="Brown C.T."/>
            <person name="Hug L.A."/>
            <person name="Sharon I."/>
            <person name="Castelle C.J."/>
            <person name="Probst A.J."/>
            <person name="Thomas B.C."/>
            <person name="Singh A."/>
            <person name="Wilkins M.J."/>
            <person name="Karaoz U."/>
            <person name="Brodie E.L."/>
            <person name="Williams K.H."/>
            <person name="Hubbard S.S."/>
            <person name="Banfield J.F."/>
        </authorList>
    </citation>
    <scope>NUCLEOTIDE SEQUENCE [LARGE SCALE GENOMIC DNA]</scope>
</reference>